<keyword evidence="3" id="KW-0159">Chromosome partition</keyword>
<gene>
    <name evidence="5" type="primary">scpB</name>
    <name evidence="5" type="ORF">G7068_13470</name>
</gene>
<dbReference type="Pfam" id="PF04079">
    <property type="entry name" value="SMC_ScpB"/>
    <property type="match status" value="1"/>
</dbReference>
<dbReference type="PANTHER" id="PTHR34298:SF2">
    <property type="entry name" value="SEGREGATION AND CONDENSATION PROTEIN B"/>
    <property type="match status" value="1"/>
</dbReference>
<evidence type="ECO:0000256" key="3">
    <source>
        <dbReference type="ARBA" id="ARBA00022829"/>
    </source>
</evidence>
<name>A0A6G7XI93_9MICO</name>
<accession>A0A6G7XI93</accession>
<sequence length="219" mass="23431">MTDRTVTDVKSATDVLEIDSEELGEPSTELSRAREAHSLAQQLEALLIVADEPLSAVTLATATDRPVREVRAALKSLIADFEGTETGAPRGFELREVAGGYRFYVRESLDPVVADFVQQQTPSKLSQAALETLAVIAYRQPISRGAIASIRAVNVDSVVRTLLGRGLITEVGQDAETTATLYGTSEALLGHLGIGDVSELPPIAPLLDDGSEGFDHEQF</sequence>
<dbReference type="InterPro" id="IPR036390">
    <property type="entry name" value="WH_DNA-bd_sf"/>
</dbReference>
<dbReference type="InterPro" id="IPR005234">
    <property type="entry name" value="ScpB_csome_segregation"/>
</dbReference>
<dbReference type="Gene3D" id="1.10.10.10">
    <property type="entry name" value="Winged helix-like DNA-binding domain superfamily/Winged helix DNA-binding domain"/>
    <property type="match status" value="2"/>
</dbReference>
<evidence type="ECO:0000256" key="1">
    <source>
        <dbReference type="ARBA" id="ARBA00022490"/>
    </source>
</evidence>
<dbReference type="EMBL" id="CP049863">
    <property type="protein sequence ID" value="QIK64091.1"/>
    <property type="molecule type" value="Genomic_DNA"/>
</dbReference>
<dbReference type="PANTHER" id="PTHR34298">
    <property type="entry name" value="SEGREGATION AND CONDENSATION PROTEIN B"/>
    <property type="match status" value="1"/>
</dbReference>
<protein>
    <submittedName>
        <fullName evidence="5">SMC-Scp complex subunit ScpB</fullName>
    </submittedName>
</protein>
<dbReference type="KEGG" id="lvi:G7068_13470"/>
<dbReference type="GO" id="GO:0051301">
    <property type="term" value="P:cell division"/>
    <property type="evidence" value="ECO:0007669"/>
    <property type="project" value="UniProtKB-KW"/>
</dbReference>
<reference evidence="5 6" key="1">
    <citation type="submission" date="2020-03" db="EMBL/GenBank/DDBJ databases">
        <title>Leucobacter sp. nov., isolated from beetles.</title>
        <authorList>
            <person name="Hyun D.-W."/>
            <person name="Bae J.-W."/>
        </authorList>
    </citation>
    <scope>NUCLEOTIDE SEQUENCE [LARGE SCALE GENOMIC DNA]</scope>
    <source>
        <strain evidence="5 6">HDW9C</strain>
    </source>
</reference>
<evidence type="ECO:0000313" key="6">
    <source>
        <dbReference type="Proteomes" id="UP000502677"/>
    </source>
</evidence>
<keyword evidence="4" id="KW-0131">Cell cycle</keyword>
<evidence type="ECO:0000256" key="4">
    <source>
        <dbReference type="ARBA" id="ARBA00023306"/>
    </source>
</evidence>
<dbReference type="SUPFAM" id="SSF46785">
    <property type="entry name" value="Winged helix' DNA-binding domain"/>
    <property type="match status" value="2"/>
</dbReference>
<dbReference type="NCBIfam" id="TIGR00281">
    <property type="entry name" value="SMC-Scp complex subunit ScpB"/>
    <property type="match status" value="1"/>
</dbReference>
<dbReference type="InterPro" id="IPR036388">
    <property type="entry name" value="WH-like_DNA-bd_sf"/>
</dbReference>
<dbReference type="GO" id="GO:0051304">
    <property type="term" value="P:chromosome separation"/>
    <property type="evidence" value="ECO:0007669"/>
    <property type="project" value="InterPro"/>
</dbReference>
<dbReference type="Proteomes" id="UP000502677">
    <property type="component" value="Chromosome"/>
</dbReference>
<dbReference type="AlphaFoldDB" id="A0A6G7XI93"/>
<keyword evidence="2" id="KW-0132">Cell division</keyword>
<keyword evidence="1" id="KW-0963">Cytoplasm</keyword>
<organism evidence="5 6">
    <name type="scientific">Leucobacter viscericola</name>
    <dbReference type="NCBI Taxonomy" id="2714935"/>
    <lineage>
        <taxon>Bacteria</taxon>
        <taxon>Bacillati</taxon>
        <taxon>Actinomycetota</taxon>
        <taxon>Actinomycetes</taxon>
        <taxon>Micrococcales</taxon>
        <taxon>Microbacteriaceae</taxon>
        <taxon>Leucobacter</taxon>
    </lineage>
</organism>
<dbReference type="RefSeq" id="WP_166292431.1">
    <property type="nucleotide sequence ID" value="NZ_CP049863.1"/>
</dbReference>
<proteinExistence type="predicted"/>
<keyword evidence="6" id="KW-1185">Reference proteome</keyword>
<evidence type="ECO:0000256" key="2">
    <source>
        <dbReference type="ARBA" id="ARBA00022618"/>
    </source>
</evidence>
<evidence type="ECO:0000313" key="5">
    <source>
        <dbReference type="EMBL" id="QIK64091.1"/>
    </source>
</evidence>